<evidence type="ECO:0000256" key="10">
    <source>
        <dbReference type="ARBA" id="ARBA00023317"/>
    </source>
</evidence>
<evidence type="ECO:0000256" key="7">
    <source>
        <dbReference type="ARBA" id="ARBA00023209"/>
    </source>
</evidence>
<gene>
    <name evidence="13" type="ORF">PRZ48_003038</name>
</gene>
<evidence type="ECO:0000256" key="5">
    <source>
        <dbReference type="ARBA" id="ARBA00022793"/>
    </source>
</evidence>
<keyword evidence="6" id="KW-0443">Lipid metabolism</keyword>
<evidence type="ECO:0000313" key="13">
    <source>
        <dbReference type="EMBL" id="KAK4505075.1"/>
    </source>
</evidence>
<keyword evidence="8" id="KW-0456">Lyase</keyword>
<evidence type="ECO:0000256" key="8">
    <source>
        <dbReference type="ARBA" id="ARBA00023239"/>
    </source>
</evidence>
<comment type="caution">
    <text evidence="13">The sequence shown here is derived from an EMBL/GenBank/DDBJ whole genome shotgun (WGS) entry which is preliminary data.</text>
</comment>
<evidence type="ECO:0000256" key="12">
    <source>
        <dbReference type="SAM" id="MobiDB-lite"/>
    </source>
</evidence>
<sequence>MSSPQPPPPKKKLENQHLDAAEKALQDVTSKAAKHDDDPRDHIHTPAAQERSHSWFRAIFPYNSLEEFENAWHLGNYVIDRQTGAKSFEEMSIYVRIGMHLLYYGSHQEDMLHWKRSQDMLRNQSVKMGKQYDAPESKEHIQPFIESFHLQNTLSELKEPDPTKYSTFNEFFARELKPDARPIAEPNNDRVVSSPADCRLTVFPTVDLATKYWIKGFGFSLKDLLSSEDLAKKFEGGSINIARLAPQDYHRWHSPVSGTVESITDIPGTYYTVNPQAINEEGTLDVFCENKRSVMIIKRTPTSSPIALVAVGAMLVGSIRYNPGIEKGATVKRGQCLGAFLYGGSTVIALYPKDEVELDKDLVKNSTDACCETYVKVGWRVGVSR</sequence>
<dbReference type="Pfam" id="PF02666">
    <property type="entry name" value="PS_Dcarbxylase"/>
    <property type="match status" value="1"/>
</dbReference>
<evidence type="ECO:0000313" key="14">
    <source>
        <dbReference type="Proteomes" id="UP001305779"/>
    </source>
</evidence>
<comment type="pathway">
    <text evidence="2">Lipid metabolism.</text>
</comment>
<evidence type="ECO:0000256" key="2">
    <source>
        <dbReference type="ARBA" id="ARBA00005189"/>
    </source>
</evidence>
<keyword evidence="10" id="KW-0670">Pyruvate</keyword>
<comment type="cofactor">
    <cofactor evidence="1">
        <name>pyruvate</name>
        <dbReference type="ChEBI" id="CHEBI:15361"/>
    </cofactor>
</comment>
<proteinExistence type="predicted"/>
<keyword evidence="9" id="KW-1208">Phospholipid metabolism</keyword>
<accession>A0ABR0EUY1</accession>
<dbReference type="EC" id="4.1.1.65" evidence="3"/>
<keyword evidence="5" id="KW-0210">Decarboxylase</keyword>
<comment type="pathway">
    <text evidence="11">Phospholipid metabolism; phosphatidylethanolamine biosynthesis.</text>
</comment>
<name>A0ABR0EUY1_ZASCE</name>
<organism evidence="13 14">
    <name type="scientific">Zasmidium cellare</name>
    <name type="common">Wine cellar mold</name>
    <name type="synonym">Racodium cellare</name>
    <dbReference type="NCBI Taxonomy" id="395010"/>
    <lineage>
        <taxon>Eukaryota</taxon>
        <taxon>Fungi</taxon>
        <taxon>Dikarya</taxon>
        <taxon>Ascomycota</taxon>
        <taxon>Pezizomycotina</taxon>
        <taxon>Dothideomycetes</taxon>
        <taxon>Dothideomycetidae</taxon>
        <taxon>Mycosphaerellales</taxon>
        <taxon>Mycosphaerellaceae</taxon>
        <taxon>Zasmidium</taxon>
    </lineage>
</organism>
<evidence type="ECO:0000256" key="1">
    <source>
        <dbReference type="ARBA" id="ARBA00001928"/>
    </source>
</evidence>
<reference evidence="13 14" key="1">
    <citation type="journal article" date="2023" name="G3 (Bethesda)">
        <title>A chromosome-level genome assembly of Zasmidium syzygii isolated from banana leaves.</title>
        <authorList>
            <person name="van Westerhoven A.C."/>
            <person name="Mehrabi R."/>
            <person name="Talebi R."/>
            <person name="Steentjes M.B.F."/>
            <person name="Corcolon B."/>
            <person name="Chong P.A."/>
            <person name="Kema G.H.J."/>
            <person name="Seidl M.F."/>
        </authorList>
    </citation>
    <scope>NUCLEOTIDE SEQUENCE [LARGE SCALE GENOMIC DNA]</scope>
    <source>
        <strain evidence="13 14">P124</strain>
    </source>
</reference>
<dbReference type="InterPro" id="IPR003817">
    <property type="entry name" value="PS_Dcarbxylase"/>
</dbReference>
<evidence type="ECO:0000256" key="11">
    <source>
        <dbReference type="ARBA" id="ARBA00024326"/>
    </source>
</evidence>
<dbReference type="NCBIfam" id="TIGR00163">
    <property type="entry name" value="PS_decarb"/>
    <property type="match status" value="1"/>
</dbReference>
<feature type="compositionally biased region" description="Basic and acidic residues" evidence="12">
    <location>
        <begin position="33"/>
        <end position="44"/>
    </location>
</feature>
<dbReference type="EMBL" id="JAXOVC010000002">
    <property type="protein sequence ID" value="KAK4505075.1"/>
    <property type="molecule type" value="Genomic_DNA"/>
</dbReference>
<feature type="region of interest" description="Disordered" evidence="12">
    <location>
        <begin position="1"/>
        <end position="48"/>
    </location>
</feature>
<feature type="compositionally biased region" description="Basic and acidic residues" evidence="12">
    <location>
        <begin position="11"/>
        <end position="25"/>
    </location>
</feature>
<evidence type="ECO:0000256" key="3">
    <source>
        <dbReference type="ARBA" id="ARBA00012243"/>
    </source>
</evidence>
<dbReference type="InterPro" id="IPR033177">
    <property type="entry name" value="PSD-B"/>
</dbReference>
<evidence type="ECO:0000256" key="4">
    <source>
        <dbReference type="ARBA" id="ARBA00022516"/>
    </source>
</evidence>
<dbReference type="PANTHER" id="PTHR10067:SF17">
    <property type="entry name" value="PHOSPHATIDYLSERINE DECARBOXYLASE PROENZYME 2"/>
    <property type="match status" value="1"/>
</dbReference>
<dbReference type="Proteomes" id="UP001305779">
    <property type="component" value="Unassembled WGS sequence"/>
</dbReference>
<evidence type="ECO:0000256" key="6">
    <source>
        <dbReference type="ARBA" id="ARBA00023098"/>
    </source>
</evidence>
<evidence type="ECO:0000256" key="9">
    <source>
        <dbReference type="ARBA" id="ARBA00023264"/>
    </source>
</evidence>
<dbReference type="PANTHER" id="PTHR10067">
    <property type="entry name" value="PHOSPHATIDYLSERINE DECARBOXYLASE"/>
    <property type="match status" value="1"/>
</dbReference>
<keyword evidence="4" id="KW-0444">Lipid biosynthesis</keyword>
<keyword evidence="7" id="KW-0594">Phospholipid biosynthesis</keyword>
<protein>
    <recommendedName>
        <fullName evidence="3">phosphatidylserine decarboxylase</fullName>
        <ecNumber evidence="3">4.1.1.65</ecNumber>
    </recommendedName>
</protein>
<keyword evidence="14" id="KW-1185">Reference proteome</keyword>